<evidence type="ECO:0000313" key="3">
    <source>
        <dbReference type="Proteomes" id="UP000324222"/>
    </source>
</evidence>
<dbReference type="AlphaFoldDB" id="A0A5B7EU79"/>
<reference evidence="2 3" key="1">
    <citation type="submission" date="2019-05" db="EMBL/GenBank/DDBJ databases">
        <title>Another draft genome of Portunus trituberculatus and its Hox gene families provides insights of decapod evolution.</title>
        <authorList>
            <person name="Jeong J.-H."/>
            <person name="Song I."/>
            <person name="Kim S."/>
            <person name="Choi T."/>
            <person name="Kim D."/>
            <person name="Ryu S."/>
            <person name="Kim W."/>
        </authorList>
    </citation>
    <scope>NUCLEOTIDE SEQUENCE [LARGE SCALE GENOMIC DNA]</scope>
    <source>
        <tissue evidence="2">Muscle</tissue>
    </source>
</reference>
<comment type="caution">
    <text evidence="2">The sequence shown here is derived from an EMBL/GenBank/DDBJ whole genome shotgun (WGS) entry which is preliminary data.</text>
</comment>
<keyword evidence="3" id="KW-1185">Reference proteome</keyword>
<evidence type="ECO:0000313" key="2">
    <source>
        <dbReference type="EMBL" id="MPC35844.1"/>
    </source>
</evidence>
<name>A0A5B7EU79_PORTR</name>
<feature type="compositionally biased region" description="Polar residues" evidence="1">
    <location>
        <begin position="1"/>
        <end position="11"/>
    </location>
</feature>
<organism evidence="2 3">
    <name type="scientific">Portunus trituberculatus</name>
    <name type="common">Swimming crab</name>
    <name type="synonym">Neptunus trituberculatus</name>
    <dbReference type="NCBI Taxonomy" id="210409"/>
    <lineage>
        <taxon>Eukaryota</taxon>
        <taxon>Metazoa</taxon>
        <taxon>Ecdysozoa</taxon>
        <taxon>Arthropoda</taxon>
        <taxon>Crustacea</taxon>
        <taxon>Multicrustacea</taxon>
        <taxon>Malacostraca</taxon>
        <taxon>Eumalacostraca</taxon>
        <taxon>Eucarida</taxon>
        <taxon>Decapoda</taxon>
        <taxon>Pleocyemata</taxon>
        <taxon>Brachyura</taxon>
        <taxon>Eubrachyura</taxon>
        <taxon>Portunoidea</taxon>
        <taxon>Portunidae</taxon>
        <taxon>Portuninae</taxon>
        <taxon>Portunus</taxon>
    </lineage>
</organism>
<gene>
    <name evidence="2" type="ORF">E2C01_029280</name>
</gene>
<dbReference type="EMBL" id="VSRR010003360">
    <property type="protein sequence ID" value="MPC35844.1"/>
    <property type="molecule type" value="Genomic_DNA"/>
</dbReference>
<evidence type="ECO:0000256" key="1">
    <source>
        <dbReference type="SAM" id="MobiDB-lite"/>
    </source>
</evidence>
<proteinExistence type="predicted"/>
<accession>A0A5B7EU79</accession>
<protein>
    <submittedName>
        <fullName evidence="2">Uncharacterized protein</fullName>
    </submittedName>
</protein>
<sequence length="95" mass="9371">MVGNWSGQNPSTTTRCAAATGRGGALTDLPLSQMSRGTLIGGLRHSARPGGGGSGGTASATGSNETCSRMVKNGVNADAPGDQGGEAVREDLSRP</sequence>
<dbReference type="Proteomes" id="UP000324222">
    <property type="component" value="Unassembled WGS sequence"/>
</dbReference>
<feature type="region of interest" description="Disordered" evidence="1">
    <location>
        <begin position="1"/>
        <end position="95"/>
    </location>
</feature>